<evidence type="ECO:0000256" key="1">
    <source>
        <dbReference type="PROSITE-ProRule" id="PRU10141"/>
    </source>
</evidence>
<dbReference type="InterPro" id="IPR017441">
    <property type="entry name" value="Protein_kinase_ATP_BS"/>
</dbReference>
<organism evidence="3 4">
    <name type="scientific">Saguinus oedipus</name>
    <name type="common">Cotton-top tamarin</name>
    <name type="synonym">Oedipomidas oedipus</name>
    <dbReference type="NCBI Taxonomy" id="9490"/>
    <lineage>
        <taxon>Eukaryota</taxon>
        <taxon>Metazoa</taxon>
        <taxon>Chordata</taxon>
        <taxon>Craniata</taxon>
        <taxon>Vertebrata</taxon>
        <taxon>Euteleostomi</taxon>
        <taxon>Mammalia</taxon>
        <taxon>Eutheria</taxon>
        <taxon>Euarchontoglires</taxon>
        <taxon>Primates</taxon>
        <taxon>Haplorrhini</taxon>
        <taxon>Platyrrhini</taxon>
        <taxon>Cebidae</taxon>
        <taxon>Callitrichinae</taxon>
        <taxon>Saguinus</taxon>
    </lineage>
</organism>
<dbReference type="Proteomes" id="UP001266305">
    <property type="component" value="Unassembled WGS sequence"/>
</dbReference>
<keyword evidence="1" id="KW-0547">Nucleotide-binding</keyword>
<accession>A0ABQ9VBT6</accession>
<evidence type="ECO:0000256" key="2">
    <source>
        <dbReference type="SAM" id="MobiDB-lite"/>
    </source>
</evidence>
<dbReference type="InterPro" id="IPR011009">
    <property type="entry name" value="Kinase-like_dom_sf"/>
</dbReference>
<sequence length="73" mass="7829">MEKAQVMHWLPVNGSDMYKLTSELLGEGAYAKVQGAVSLQNGKEYAVKLISNHPPEPPGQVPSHTGKPNPMGS</sequence>
<proteinExistence type="predicted"/>
<dbReference type="PROSITE" id="PS00107">
    <property type="entry name" value="PROTEIN_KINASE_ATP"/>
    <property type="match status" value="1"/>
</dbReference>
<keyword evidence="1" id="KW-0067">ATP-binding</keyword>
<evidence type="ECO:0008006" key="5">
    <source>
        <dbReference type="Google" id="ProtNLM"/>
    </source>
</evidence>
<name>A0ABQ9VBT6_SAGOE</name>
<evidence type="ECO:0000313" key="3">
    <source>
        <dbReference type="EMBL" id="KAK2106677.1"/>
    </source>
</evidence>
<gene>
    <name evidence="3" type="ORF">P7K49_016191</name>
</gene>
<reference evidence="3 4" key="1">
    <citation type="submission" date="2023-05" db="EMBL/GenBank/DDBJ databases">
        <title>B98-5 Cell Line De Novo Hybrid Assembly: An Optical Mapping Approach.</title>
        <authorList>
            <person name="Kananen K."/>
            <person name="Auerbach J.A."/>
            <person name="Kautto E."/>
            <person name="Blachly J.S."/>
        </authorList>
    </citation>
    <scope>NUCLEOTIDE SEQUENCE [LARGE SCALE GENOMIC DNA]</scope>
    <source>
        <strain evidence="3">B95-8</strain>
        <tissue evidence="3">Cell line</tissue>
    </source>
</reference>
<dbReference type="Gene3D" id="3.30.200.20">
    <property type="entry name" value="Phosphorylase Kinase, domain 1"/>
    <property type="match status" value="1"/>
</dbReference>
<keyword evidence="4" id="KW-1185">Reference proteome</keyword>
<dbReference type="SUPFAM" id="SSF56112">
    <property type="entry name" value="Protein kinase-like (PK-like)"/>
    <property type="match status" value="1"/>
</dbReference>
<dbReference type="EMBL" id="JASSZA010000007">
    <property type="protein sequence ID" value="KAK2106677.1"/>
    <property type="molecule type" value="Genomic_DNA"/>
</dbReference>
<protein>
    <recommendedName>
        <fullName evidence="5">Protein kinase domain-containing protein</fullName>
    </recommendedName>
</protein>
<evidence type="ECO:0000313" key="4">
    <source>
        <dbReference type="Proteomes" id="UP001266305"/>
    </source>
</evidence>
<comment type="caution">
    <text evidence="3">The sequence shown here is derived from an EMBL/GenBank/DDBJ whole genome shotgun (WGS) entry which is preliminary data.</text>
</comment>
<feature type="binding site" evidence="1">
    <location>
        <position position="48"/>
    </location>
    <ligand>
        <name>ATP</name>
        <dbReference type="ChEBI" id="CHEBI:30616"/>
    </ligand>
</feature>
<feature type="region of interest" description="Disordered" evidence="2">
    <location>
        <begin position="49"/>
        <end position="73"/>
    </location>
</feature>